<dbReference type="Proteomes" id="UP000176965">
    <property type="component" value="Unassembled WGS sequence"/>
</dbReference>
<dbReference type="NCBIfam" id="NF010539">
    <property type="entry name" value="PRK13927.1"/>
    <property type="match status" value="1"/>
</dbReference>
<dbReference type="HAMAP" id="MF_02207">
    <property type="entry name" value="MreB"/>
    <property type="match status" value="1"/>
</dbReference>
<evidence type="ECO:0000313" key="7">
    <source>
        <dbReference type="EMBL" id="OHA47309.1"/>
    </source>
</evidence>
<accession>A0A1G2PHS1</accession>
<dbReference type="GO" id="GO:0005737">
    <property type="term" value="C:cytoplasm"/>
    <property type="evidence" value="ECO:0007669"/>
    <property type="project" value="UniProtKB-SubCell"/>
</dbReference>
<evidence type="ECO:0000256" key="6">
    <source>
        <dbReference type="HAMAP-Rule" id="MF_02207"/>
    </source>
</evidence>
<keyword evidence="1 6" id="KW-0963">Cytoplasm</keyword>
<evidence type="ECO:0000256" key="3">
    <source>
        <dbReference type="ARBA" id="ARBA00022840"/>
    </source>
</evidence>
<evidence type="ECO:0000256" key="2">
    <source>
        <dbReference type="ARBA" id="ARBA00022741"/>
    </source>
</evidence>
<keyword evidence="2 6" id="KW-0547">Nucleotide-binding</keyword>
<protein>
    <recommendedName>
        <fullName evidence="6">Cell shape-determining protein MreB</fullName>
    </recommendedName>
</protein>
<proteinExistence type="inferred from homology"/>
<dbReference type="InterPro" id="IPR043129">
    <property type="entry name" value="ATPase_NBD"/>
</dbReference>
<dbReference type="AlphaFoldDB" id="A0A1G2PHS1"/>
<evidence type="ECO:0000256" key="5">
    <source>
        <dbReference type="ARBA" id="ARBA00023458"/>
    </source>
</evidence>
<evidence type="ECO:0000256" key="4">
    <source>
        <dbReference type="ARBA" id="ARBA00022960"/>
    </source>
</evidence>
<dbReference type="PANTHER" id="PTHR42749">
    <property type="entry name" value="CELL SHAPE-DETERMINING PROTEIN MREB"/>
    <property type="match status" value="1"/>
</dbReference>
<evidence type="ECO:0000256" key="1">
    <source>
        <dbReference type="ARBA" id="ARBA00022490"/>
    </source>
</evidence>
<feature type="binding site" evidence="6">
    <location>
        <begin position="171"/>
        <end position="173"/>
    </location>
    <ligand>
        <name>ATP</name>
        <dbReference type="ChEBI" id="CHEBI:30616"/>
    </ligand>
</feature>
<dbReference type="STRING" id="1802338.A2541_00795"/>
<keyword evidence="3 6" id="KW-0067">ATP-binding</keyword>
<dbReference type="CDD" id="cd10225">
    <property type="entry name" value="ASKHA_NBD_MreB-like"/>
    <property type="match status" value="1"/>
</dbReference>
<keyword evidence="4 6" id="KW-0133">Cell shape</keyword>
<dbReference type="NCBIfam" id="TIGR00904">
    <property type="entry name" value="mreB"/>
    <property type="match status" value="1"/>
</dbReference>
<reference evidence="7 8" key="1">
    <citation type="journal article" date="2016" name="Nat. Commun.">
        <title>Thousands of microbial genomes shed light on interconnected biogeochemical processes in an aquifer system.</title>
        <authorList>
            <person name="Anantharaman K."/>
            <person name="Brown C.T."/>
            <person name="Hug L.A."/>
            <person name="Sharon I."/>
            <person name="Castelle C.J."/>
            <person name="Probst A.J."/>
            <person name="Thomas B.C."/>
            <person name="Singh A."/>
            <person name="Wilkins M.J."/>
            <person name="Karaoz U."/>
            <person name="Brodie E.L."/>
            <person name="Williams K.H."/>
            <person name="Hubbard S.S."/>
            <person name="Banfield J.F."/>
        </authorList>
    </citation>
    <scope>NUCLEOTIDE SEQUENCE [LARGE SCALE GENOMIC DNA]</scope>
</reference>
<dbReference type="EMBL" id="MHSQ01000017">
    <property type="protein sequence ID" value="OHA47309.1"/>
    <property type="molecule type" value="Genomic_DNA"/>
</dbReference>
<feature type="binding site" evidence="6">
    <location>
        <begin position="298"/>
        <end position="301"/>
    </location>
    <ligand>
        <name>ATP</name>
        <dbReference type="ChEBI" id="CHEBI:30616"/>
    </ligand>
</feature>
<dbReference type="GO" id="GO:0000902">
    <property type="term" value="P:cell morphogenesis"/>
    <property type="evidence" value="ECO:0007669"/>
    <property type="project" value="InterPro"/>
</dbReference>
<dbReference type="SUPFAM" id="SSF53067">
    <property type="entry name" value="Actin-like ATPase domain"/>
    <property type="match status" value="2"/>
</dbReference>
<dbReference type="GO" id="GO:0008360">
    <property type="term" value="P:regulation of cell shape"/>
    <property type="evidence" value="ECO:0007669"/>
    <property type="project" value="UniProtKB-UniRule"/>
</dbReference>
<dbReference type="Pfam" id="PF06723">
    <property type="entry name" value="MreB_Mbl"/>
    <property type="match status" value="1"/>
</dbReference>
<dbReference type="PRINTS" id="PR01652">
    <property type="entry name" value="SHAPEPROTEIN"/>
</dbReference>
<comment type="function">
    <text evidence="6">Forms membrane-associated dynamic filaments that are essential for cell shape determination. Acts by regulating cell wall synthesis and cell elongation, and thus cell shape. A feedback loop between cell geometry and MreB localization may maintain elongated cell shape by targeting cell wall growth to regions of negative cell wall curvature.</text>
</comment>
<dbReference type="GO" id="GO:0005524">
    <property type="term" value="F:ATP binding"/>
    <property type="evidence" value="ECO:0007669"/>
    <property type="project" value="UniProtKB-KW"/>
</dbReference>
<feature type="binding site" evidence="6">
    <location>
        <begin position="219"/>
        <end position="222"/>
    </location>
    <ligand>
        <name>ATP</name>
        <dbReference type="ChEBI" id="CHEBI:30616"/>
    </ligand>
</feature>
<feature type="binding site" evidence="6">
    <location>
        <begin position="26"/>
        <end position="28"/>
    </location>
    <ligand>
        <name>ATP</name>
        <dbReference type="ChEBI" id="CHEBI:30616"/>
    </ligand>
</feature>
<organism evidence="7 8">
    <name type="scientific">Candidatus Taylorbacteria bacterium RIFOXYD2_FULL_36_9</name>
    <dbReference type="NCBI Taxonomy" id="1802338"/>
    <lineage>
        <taxon>Bacteria</taxon>
        <taxon>Candidatus Tayloriibacteriota</taxon>
    </lineage>
</organism>
<dbReference type="Gene3D" id="3.30.420.40">
    <property type="match status" value="2"/>
</dbReference>
<comment type="subcellular location">
    <subcellularLocation>
        <location evidence="6">Cytoplasm</location>
    </subcellularLocation>
    <text evidence="6">Membrane-associated.</text>
</comment>
<dbReference type="InterPro" id="IPR056546">
    <property type="entry name" value="MreB_MamK-like"/>
</dbReference>
<comment type="caution">
    <text evidence="7">The sequence shown here is derived from an EMBL/GenBank/DDBJ whole genome shotgun (WGS) entry which is preliminary data.</text>
</comment>
<sequence length="357" mass="38412">MSAFFNKIKDKINRRFSNDIGIDLGTANTLVYLVGKGIVLNEPSVVALNQKTGRVVAVGAQAKAMLGRTPPHIVAVRPLVDGVISDFEVTEEMIAYLVKKAEELSPKPFGPRVVVGVPSGVTNVEIRAVRDATRNAGAREVFIVEEPMAGAIGIRLPIKSPIGSMVIDIGGGTSDIAVISLGGIVKSKNLRIAGDKLNNDIIAYLRSEFKILIGEKTAEEIKINVGSVIPEQPMEISVKGRDLVTGLPREVIITDSDVREAMSQSIANLVETVKEVLETTPPEVIADVMQRGIYLVGGGALIRGLNTLLNEELKIPVYIASDPLTAIARGTGIILENLEDFREVLIENEDELPPKKQ</sequence>
<dbReference type="InterPro" id="IPR004753">
    <property type="entry name" value="MreB"/>
</dbReference>
<comment type="similarity">
    <text evidence="5 6">Belongs to the FtsA/MreB family.</text>
</comment>
<name>A0A1G2PHS1_9BACT</name>
<comment type="subunit">
    <text evidence="6">Forms polymers.</text>
</comment>
<gene>
    <name evidence="6" type="primary">mreB</name>
    <name evidence="7" type="ORF">A2541_00795</name>
</gene>
<dbReference type="PANTHER" id="PTHR42749:SF1">
    <property type="entry name" value="CELL SHAPE-DETERMINING PROTEIN MREB"/>
    <property type="match status" value="1"/>
</dbReference>
<evidence type="ECO:0000313" key="8">
    <source>
        <dbReference type="Proteomes" id="UP000176965"/>
    </source>
</evidence>